<organism evidence="1 2">
    <name type="scientific">Dactylosporangium sucinum</name>
    <dbReference type="NCBI Taxonomy" id="1424081"/>
    <lineage>
        <taxon>Bacteria</taxon>
        <taxon>Bacillati</taxon>
        <taxon>Actinomycetota</taxon>
        <taxon>Actinomycetes</taxon>
        <taxon>Micromonosporales</taxon>
        <taxon>Micromonosporaceae</taxon>
        <taxon>Dactylosporangium</taxon>
    </lineage>
</organism>
<reference evidence="1" key="2">
    <citation type="submission" date="2020-09" db="EMBL/GenBank/DDBJ databases">
        <authorList>
            <person name="Sun Q."/>
            <person name="Ohkuma M."/>
        </authorList>
    </citation>
    <scope>NUCLEOTIDE SEQUENCE</scope>
    <source>
        <strain evidence="1">JCM 19831</strain>
    </source>
</reference>
<dbReference type="AlphaFoldDB" id="A0A917U9I6"/>
<dbReference type="EMBL" id="BMPI01000058">
    <property type="protein sequence ID" value="GGM68863.1"/>
    <property type="molecule type" value="Genomic_DNA"/>
</dbReference>
<gene>
    <name evidence="1" type="ORF">GCM10007977_083220</name>
</gene>
<protein>
    <submittedName>
        <fullName evidence="1">Uncharacterized protein</fullName>
    </submittedName>
</protein>
<keyword evidence="2" id="KW-1185">Reference proteome</keyword>
<proteinExistence type="predicted"/>
<evidence type="ECO:0000313" key="2">
    <source>
        <dbReference type="Proteomes" id="UP000642070"/>
    </source>
</evidence>
<evidence type="ECO:0000313" key="1">
    <source>
        <dbReference type="EMBL" id="GGM68863.1"/>
    </source>
</evidence>
<accession>A0A917U9I6</accession>
<reference evidence="1" key="1">
    <citation type="journal article" date="2014" name="Int. J. Syst. Evol. Microbiol.">
        <title>Complete genome sequence of Corynebacterium casei LMG S-19264T (=DSM 44701T), isolated from a smear-ripened cheese.</title>
        <authorList>
            <consortium name="US DOE Joint Genome Institute (JGI-PGF)"/>
            <person name="Walter F."/>
            <person name="Albersmeier A."/>
            <person name="Kalinowski J."/>
            <person name="Ruckert C."/>
        </authorList>
    </citation>
    <scope>NUCLEOTIDE SEQUENCE</scope>
    <source>
        <strain evidence="1">JCM 19831</strain>
    </source>
</reference>
<comment type="caution">
    <text evidence="1">The sequence shown here is derived from an EMBL/GenBank/DDBJ whole genome shotgun (WGS) entry which is preliminary data.</text>
</comment>
<dbReference type="Proteomes" id="UP000642070">
    <property type="component" value="Unassembled WGS sequence"/>
</dbReference>
<dbReference type="RefSeq" id="WP_190255577.1">
    <property type="nucleotide sequence ID" value="NZ_BMPI01000058.1"/>
</dbReference>
<sequence>MTPRLRSGAVAVALAVAAAATAGLVRPRPVVTAGRAVTTGLATASSRPELLVAVDAGYARARLALPEPLTTGAAAAALRAGMRAAADWPAFLKHTGGAARDRLDVTLTFTAPDEPVRVTRIRVRKAGTAAVFDGTEIAPSAAGAAAEPAAVTCDLDAPDAVVADATGADALATRNLELRAGERGTVVIAFTAKRAAYSWSLLVDWAGGAGTGGTVEITENGRLFALTGSASRYDASYVDNSPARGFSLSRRR</sequence>
<name>A0A917U9I6_9ACTN</name>